<dbReference type="SUPFAM" id="SSF56672">
    <property type="entry name" value="DNA/RNA polymerases"/>
    <property type="match status" value="1"/>
</dbReference>
<evidence type="ECO:0000259" key="1">
    <source>
        <dbReference type="PROSITE" id="PS50994"/>
    </source>
</evidence>
<dbReference type="InterPro" id="IPR008042">
    <property type="entry name" value="Retrotrans_Pao"/>
</dbReference>
<dbReference type="Proteomes" id="UP000298787">
    <property type="component" value="Unassembled WGS sequence"/>
</dbReference>
<proteinExistence type="predicted"/>
<dbReference type="EMBL" id="ML142788">
    <property type="protein sequence ID" value="TKS64911.1"/>
    <property type="molecule type" value="Genomic_DNA"/>
</dbReference>
<reference evidence="2 3" key="1">
    <citation type="submission" date="2019-01" db="EMBL/GenBank/DDBJ databases">
        <title>Genome Assembly of Collichthys lucidus.</title>
        <authorList>
            <person name="Cai M."/>
            <person name="Xiao S."/>
        </authorList>
    </citation>
    <scope>NUCLEOTIDE SEQUENCE [LARGE SCALE GENOMIC DNA]</scope>
    <source>
        <strain evidence="2">JT15FE1705JMU</strain>
        <tissue evidence="2">Muscle</tissue>
    </source>
</reference>
<accession>A0A4U5TVW4</accession>
<dbReference type="InterPro" id="IPR012337">
    <property type="entry name" value="RNaseH-like_sf"/>
</dbReference>
<evidence type="ECO:0000313" key="3">
    <source>
        <dbReference type="Proteomes" id="UP000298787"/>
    </source>
</evidence>
<gene>
    <name evidence="2" type="ORF">D9C73_027703</name>
</gene>
<dbReference type="Gene3D" id="3.30.420.10">
    <property type="entry name" value="Ribonuclease H-like superfamily/Ribonuclease H"/>
    <property type="match status" value="1"/>
</dbReference>
<dbReference type="CDD" id="cd01644">
    <property type="entry name" value="RT_pepA17"/>
    <property type="match status" value="1"/>
</dbReference>
<dbReference type="InterPro" id="IPR043502">
    <property type="entry name" value="DNA/RNA_pol_sf"/>
</dbReference>
<dbReference type="GO" id="GO:0015074">
    <property type="term" value="P:DNA integration"/>
    <property type="evidence" value="ECO:0007669"/>
    <property type="project" value="InterPro"/>
</dbReference>
<sequence>MSREDMKFMEIMESSAVLQEERYCLKLPFKKPDAHLPNSFKVAKQRILGLRKRFMSNPEFHREYTSCLHDVIARGYAEKVPLEQSQGRPGKVWYIPHHGVHHPKKGSLRVVFDGGATYQGTSLNNELLQGPNLTSSLLRVLIRFRQEPVACMGDIQAMFYQVKVAEEDRDFLRFLWWPEGNLSQEPAVYRMTVHMFGAVSSPSCASYALRKTADDNGSDFSAETVQAVKQNFYVDDCLLSLSSEEAAKQRVKELSALCKRGGFVLEKWVSNSRSVLQSIAEDQKAKDLRELDLDRDKLPVERALGLLWCVESDSFKFKLEVKQQSLTRRGMLSTTSSVFDPLGFLSPVTLSAKMLQQELCRRNCGWDDAIPPDILQPWEVWLQEVTLLSFFKAVRCLKPENFGDPIASQLHHFADASKDGYGTVSYIRLKNSRGEHHVTFLLGKARVTPLKAVTIPRLELTAAVLAARVDAMLKAELQIQLDESVFWTDSTSVLKYINNEDRRFHTFVANRISAIREISNPAQWRHIGTKDNPADAASRGMKVSEFLQNQSWLEGPSFLRRSEAEWPVSNHDVRMDSDDPEVKREACVNVTVHDVLNATDHLINHFSCWRRLKVVVAWFLRLKDHLLDLSRQRKASGLQIGQVGGKRAAVKQHSCVLTPQDLEEAELAVVRYCQQQRFATEISSLMSDKYTVSRQSSIYKLDPTLENGLIRVGGRLSKGAMPSEEKHPLILSKEQHISKLLLRNMHQLLGHSGRNHTLSTLRRKYWITNANAAVRKIISQCSYCRRLNGRAMEQKMADLPKERIVPDLPPFTNVGVDYFGPVAIKRGRATCKRYGVLFTCMASRAVHLEVANSLETDACINAIRRFISRRGQVVHIRSDNGTNFIGAERELREAVGELNYERIQGALISAGVKWSFNPPAGSHHGGVWERMIRMVRRVLNSVLHQQTLDDDGLHTVMCEVEAILNDRPITQLSDDPNDLEALTPNHLLLLKGKPALPPGLFKPADMYVKRRWRQAQYISDLFWKRWIREYLPLLQERQKWNQKKQSLAVGDVVVIMDPTAPRGSWLLGKVLEIFPDAKGMVRSVKLQTKNSVIERPVTKLCLVQEV</sequence>
<dbReference type="Gene3D" id="1.10.340.70">
    <property type="match status" value="1"/>
</dbReference>
<feature type="domain" description="Integrase catalytic" evidence="1">
    <location>
        <begin position="805"/>
        <end position="992"/>
    </location>
</feature>
<organism evidence="2 3">
    <name type="scientific">Collichthys lucidus</name>
    <name type="common">Big head croaker</name>
    <name type="synonym">Sciaena lucida</name>
    <dbReference type="NCBI Taxonomy" id="240159"/>
    <lineage>
        <taxon>Eukaryota</taxon>
        <taxon>Metazoa</taxon>
        <taxon>Chordata</taxon>
        <taxon>Craniata</taxon>
        <taxon>Vertebrata</taxon>
        <taxon>Euteleostomi</taxon>
        <taxon>Actinopterygii</taxon>
        <taxon>Neopterygii</taxon>
        <taxon>Teleostei</taxon>
        <taxon>Neoteleostei</taxon>
        <taxon>Acanthomorphata</taxon>
        <taxon>Eupercaria</taxon>
        <taxon>Sciaenidae</taxon>
        <taxon>Collichthys</taxon>
    </lineage>
</organism>
<dbReference type="AlphaFoldDB" id="A0A4U5TVW4"/>
<dbReference type="InterPro" id="IPR040676">
    <property type="entry name" value="DUF5641"/>
</dbReference>
<dbReference type="Pfam" id="PF17921">
    <property type="entry name" value="Integrase_H2C2"/>
    <property type="match status" value="1"/>
</dbReference>
<dbReference type="Pfam" id="PF18701">
    <property type="entry name" value="DUF5641"/>
    <property type="match status" value="1"/>
</dbReference>
<name>A0A4U5TVW4_COLLU</name>
<dbReference type="PROSITE" id="PS50994">
    <property type="entry name" value="INTEGRASE"/>
    <property type="match status" value="1"/>
</dbReference>
<dbReference type="InterPro" id="IPR041588">
    <property type="entry name" value="Integrase_H2C2"/>
</dbReference>
<dbReference type="SUPFAM" id="SSF53098">
    <property type="entry name" value="Ribonuclease H-like"/>
    <property type="match status" value="1"/>
</dbReference>
<keyword evidence="3" id="KW-1185">Reference proteome</keyword>
<dbReference type="InterPro" id="IPR001584">
    <property type="entry name" value="Integrase_cat-core"/>
</dbReference>
<evidence type="ECO:0000313" key="2">
    <source>
        <dbReference type="EMBL" id="TKS64911.1"/>
    </source>
</evidence>
<dbReference type="PANTHER" id="PTHR47331">
    <property type="entry name" value="PHD-TYPE DOMAIN-CONTAINING PROTEIN"/>
    <property type="match status" value="1"/>
</dbReference>
<dbReference type="GO" id="GO:0003676">
    <property type="term" value="F:nucleic acid binding"/>
    <property type="evidence" value="ECO:0007669"/>
    <property type="project" value="InterPro"/>
</dbReference>
<dbReference type="Pfam" id="PF05380">
    <property type="entry name" value="Peptidase_A17"/>
    <property type="match status" value="1"/>
</dbReference>
<protein>
    <recommendedName>
        <fullName evidence="1">Integrase catalytic domain-containing protein</fullName>
    </recommendedName>
</protein>
<dbReference type="PANTHER" id="PTHR47331:SF3">
    <property type="match status" value="1"/>
</dbReference>
<dbReference type="InterPro" id="IPR036397">
    <property type="entry name" value="RNaseH_sf"/>
</dbReference>
<dbReference type="STRING" id="240159.A0A4U5TVW4"/>